<dbReference type="Proteomes" id="UP001217963">
    <property type="component" value="Chromosome X"/>
</dbReference>
<accession>A0A9Q9C9W9</accession>
<gene>
    <name evidence="2" type="ORF">GPU96_10g19700</name>
    <name evidence="3" type="ORF">PFJ87_10g01190</name>
</gene>
<proteinExistence type="predicted"/>
<dbReference type="Proteomes" id="UP001059546">
    <property type="component" value="Chromosome X"/>
</dbReference>
<protein>
    <submittedName>
        <fullName evidence="2">Uncharacterized protein</fullName>
    </submittedName>
</protein>
<evidence type="ECO:0000313" key="5">
    <source>
        <dbReference type="Proteomes" id="UP001217963"/>
    </source>
</evidence>
<dbReference type="AlphaFoldDB" id="A0A9Q9C9W9"/>
<name>A0A9Q9C9W9_ENCHE</name>
<keyword evidence="1" id="KW-0812">Transmembrane</keyword>
<reference evidence="3 5" key="2">
    <citation type="submission" date="2023-02" db="EMBL/GenBank/DDBJ databases">
        <title>Encephalitozoon hellem ATCC 50451 complete genome.</title>
        <authorList>
            <person name="Mascarenhas dos Santos A.C."/>
            <person name="Julian A.T."/>
            <person name="Pombert J.-F."/>
        </authorList>
    </citation>
    <scope>NUCLEOTIDE SEQUENCE [LARGE SCALE GENOMIC DNA]</scope>
    <source>
        <strain evidence="3 5">ATCC 50451</strain>
    </source>
</reference>
<evidence type="ECO:0000313" key="4">
    <source>
        <dbReference type="Proteomes" id="UP001059546"/>
    </source>
</evidence>
<keyword evidence="1" id="KW-1133">Transmembrane helix</keyword>
<evidence type="ECO:0000313" key="2">
    <source>
        <dbReference type="EMBL" id="UTX44180.1"/>
    </source>
</evidence>
<feature type="transmembrane region" description="Helical" evidence="1">
    <location>
        <begin position="99"/>
        <end position="121"/>
    </location>
</feature>
<sequence>MDGVKIKTILLMKAMVVIMAFHFLPSIVEEKRLGGKIETMRRRFNLMLSEGKESREKLRMLKTLINNARHHGDGDIPFDGSVEEVREAYRKLKVCSVPVFLRLSSVYNTSIFFPVFLPVLIQSIKILRYRDYC</sequence>
<evidence type="ECO:0000256" key="1">
    <source>
        <dbReference type="SAM" id="Phobius"/>
    </source>
</evidence>
<feature type="transmembrane region" description="Helical" evidence="1">
    <location>
        <begin position="9"/>
        <end position="28"/>
    </location>
</feature>
<organism evidence="2 4">
    <name type="scientific">Encephalitozoon hellem</name>
    <name type="common">Microsporidian parasite</name>
    <dbReference type="NCBI Taxonomy" id="27973"/>
    <lineage>
        <taxon>Eukaryota</taxon>
        <taxon>Fungi</taxon>
        <taxon>Fungi incertae sedis</taxon>
        <taxon>Microsporidia</taxon>
        <taxon>Unikaryonidae</taxon>
        <taxon>Encephalitozoon</taxon>
    </lineage>
</organism>
<dbReference type="EMBL" id="CP119071">
    <property type="protein sequence ID" value="WEL39671.1"/>
    <property type="molecule type" value="Genomic_DNA"/>
</dbReference>
<dbReference type="EMBL" id="CP075156">
    <property type="protein sequence ID" value="UTX44180.1"/>
    <property type="molecule type" value="Genomic_DNA"/>
</dbReference>
<keyword evidence="1" id="KW-0472">Membrane</keyword>
<keyword evidence="5" id="KW-1185">Reference proteome</keyword>
<evidence type="ECO:0000313" key="3">
    <source>
        <dbReference type="EMBL" id="WEL39671.1"/>
    </source>
</evidence>
<dbReference type="OrthoDB" id="2192274at2759"/>
<reference evidence="2" key="1">
    <citation type="submission" date="2021-05" db="EMBL/GenBank/DDBJ databases">
        <title>Encephalitozoon hellem ATCC 50604 Complete Genome.</title>
        <authorList>
            <person name="Mascarenhas dos Santos A.C."/>
            <person name="Julian A.T."/>
            <person name="Pombert J.-F."/>
        </authorList>
    </citation>
    <scope>NUCLEOTIDE SEQUENCE</scope>
    <source>
        <strain evidence="2">ATCC 50604</strain>
    </source>
</reference>